<accession>A0A3Q2UXP4</accession>
<protein>
    <recommendedName>
        <fullName evidence="3">Tc1-like transposase DDE domain-containing protein</fullName>
    </recommendedName>
</protein>
<dbReference type="Ensembl" id="ENSHBUT00000011623.1">
    <property type="protein sequence ID" value="ENSHBUP00000002709.1"/>
    <property type="gene ID" value="ENSHBUG00000003928.1"/>
</dbReference>
<reference evidence="1" key="1">
    <citation type="submission" date="2025-08" db="UniProtKB">
        <authorList>
            <consortium name="Ensembl"/>
        </authorList>
    </citation>
    <scope>IDENTIFICATION</scope>
</reference>
<dbReference type="GeneTree" id="ENSGT01110000267289"/>
<name>A0A3Q2UXP4_HAPBU</name>
<dbReference type="InterPro" id="IPR036397">
    <property type="entry name" value="RNaseH_sf"/>
</dbReference>
<proteinExistence type="predicted"/>
<evidence type="ECO:0008006" key="3">
    <source>
        <dbReference type="Google" id="ProtNLM"/>
    </source>
</evidence>
<evidence type="ECO:0000313" key="2">
    <source>
        <dbReference type="Proteomes" id="UP000264840"/>
    </source>
</evidence>
<reference evidence="1" key="2">
    <citation type="submission" date="2025-09" db="UniProtKB">
        <authorList>
            <consortium name="Ensembl"/>
        </authorList>
    </citation>
    <scope>IDENTIFICATION</scope>
</reference>
<dbReference type="GO" id="GO:0003676">
    <property type="term" value="F:nucleic acid binding"/>
    <property type="evidence" value="ECO:0007669"/>
    <property type="project" value="InterPro"/>
</dbReference>
<dbReference type="Gene3D" id="3.30.420.10">
    <property type="entry name" value="Ribonuclease H-like superfamily/Ribonuclease H"/>
    <property type="match status" value="1"/>
</dbReference>
<dbReference type="Proteomes" id="UP000264840">
    <property type="component" value="Unplaced"/>
</dbReference>
<evidence type="ECO:0000313" key="1">
    <source>
        <dbReference type="Ensembl" id="ENSHBUP00000002709.1"/>
    </source>
</evidence>
<keyword evidence="2" id="KW-1185">Reference proteome</keyword>
<dbReference type="STRING" id="8153.ENSHBUP00000002709"/>
<sequence>VSGYKANEQSRPSWIQLLFFQLEEGHVTQQTYCTIMVWGTFSVSGTMELQEVQGRQTAAGYVQVLQRASHMTEGHRLCGNDWVFQQDNATVHNARRKRDFFQESNITLLDHPACPPNLKNNEVLSELHIQNICHDAKA</sequence>
<dbReference type="AlphaFoldDB" id="A0A3Q2UXP4"/>
<organism evidence="1 2">
    <name type="scientific">Haplochromis burtoni</name>
    <name type="common">Burton's mouthbrooder</name>
    <name type="synonym">Chromis burtoni</name>
    <dbReference type="NCBI Taxonomy" id="8153"/>
    <lineage>
        <taxon>Eukaryota</taxon>
        <taxon>Metazoa</taxon>
        <taxon>Chordata</taxon>
        <taxon>Craniata</taxon>
        <taxon>Vertebrata</taxon>
        <taxon>Euteleostomi</taxon>
        <taxon>Actinopterygii</taxon>
        <taxon>Neopterygii</taxon>
        <taxon>Teleostei</taxon>
        <taxon>Neoteleostei</taxon>
        <taxon>Acanthomorphata</taxon>
        <taxon>Ovalentaria</taxon>
        <taxon>Cichlomorphae</taxon>
        <taxon>Cichliformes</taxon>
        <taxon>Cichlidae</taxon>
        <taxon>African cichlids</taxon>
        <taxon>Pseudocrenilabrinae</taxon>
        <taxon>Haplochromini</taxon>
        <taxon>Haplochromis</taxon>
    </lineage>
</organism>